<dbReference type="InterPro" id="IPR050138">
    <property type="entry name" value="DHOase/Allantoinase_Hydrolase"/>
</dbReference>
<organism evidence="8 9">
    <name type="scientific">Eggerthia catenaformis OT 569 = DSM 20559</name>
    <dbReference type="NCBI Taxonomy" id="999415"/>
    <lineage>
        <taxon>Bacteria</taxon>
        <taxon>Bacillati</taxon>
        <taxon>Bacillota</taxon>
        <taxon>Erysipelotrichia</taxon>
        <taxon>Erysipelotrichales</taxon>
        <taxon>Coprobacillaceae</taxon>
        <taxon>Eggerthia</taxon>
    </lineage>
</organism>
<feature type="binding site" evidence="6">
    <location>
        <position position="57"/>
    </location>
    <ligand>
        <name>Zn(2+)</name>
        <dbReference type="ChEBI" id="CHEBI:29105"/>
        <label>1</label>
    </ligand>
</feature>
<feature type="domain" description="Amidohydrolase-related" evidence="7">
    <location>
        <begin position="48"/>
        <end position="417"/>
    </location>
</feature>
<dbReference type="NCBIfam" id="NF006839">
    <property type="entry name" value="PRK09357.1-4"/>
    <property type="match status" value="1"/>
</dbReference>
<dbReference type="Gene3D" id="2.30.40.10">
    <property type="entry name" value="Urease, subunit C, domain 1"/>
    <property type="match status" value="1"/>
</dbReference>
<dbReference type="InterPro" id="IPR006680">
    <property type="entry name" value="Amidohydro-rel"/>
</dbReference>
<dbReference type="RefSeq" id="WP_004802152.1">
    <property type="nucleotide sequence ID" value="NZ_KB446647.1"/>
</dbReference>
<dbReference type="SUPFAM" id="SSF51556">
    <property type="entry name" value="Metallo-dependent hydrolases"/>
    <property type="match status" value="1"/>
</dbReference>
<dbReference type="HAMAP" id="MF_00220_B">
    <property type="entry name" value="PyrC_classI_B"/>
    <property type="match status" value="1"/>
</dbReference>
<comment type="function">
    <text evidence="1 6">Catalyzes the reversible cyclization of carbamoyl aspartate to dihydroorotate.</text>
</comment>
<keyword evidence="5 6" id="KW-0665">Pyrimidine biosynthesis</keyword>
<gene>
    <name evidence="6" type="primary">pyrC</name>
    <name evidence="8" type="ORF">HMPREF9943_00740</name>
</gene>
<feature type="binding site" evidence="6">
    <location>
        <position position="274"/>
    </location>
    <ligand>
        <name>substrate</name>
    </ligand>
</feature>
<evidence type="ECO:0000256" key="3">
    <source>
        <dbReference type="ARBA" id="ARBA00022723"/>
    </source>
</evidence>
<feature type="binding site" evidence="6">
    <location>
        <position position="175"/>
    </location>
    <ligand>
        <name>Zn(2+)</name>
        <dbReference type="ChEBI" id="CHEBI:29105"/>
        <label>2</label>
    </ligand>
</feature>
<dbReference type="EC" id="3.5.2.3" evidence="6"/>
<feature type="binding site" evidence="6">
    <location>
        <position position="91"/>
    </location>
    <ligand>
        <name>substrate</name>
    </ligand>
</feature>
<comment type="caution">
    <text evidence="8">The sequence shown here is derived from an EMBL/GenBank/DDBJ whole genome shotgun (WGS) entry which is preliminary data.</text>
</comment>
<comment type="similarity">
    <text evidence="2 6">Belongs to the metallo-dependent hydrolases superfamily. DHOase family. Class I DHOase subfamily.</text>
</comment>
<feature type="binding site" evidence="6">
    <location>
        <position position="228"/>
    </location>
    <ligand>
        <name>Zn(2+)</name>
        <dbReference type="ChEBI" id="CHEBI:29105"/>
        <label>2</label>
    </ligand>
</feature>
<evidence type="ECO:0000313" key="8">
    <source>
        <dbReference type="EMBL" id="EMD16962.1"/>
    </source>
</evidence>
<feature type="binding site" evidence="6">
    <location>
        <position position="59"/>
    </location>
    <ligand>
        <name>Zn(2+)</name>
        <dbReference type="ChEBI" id="CHEBI:29105"/>
        <label>1</label>
    </ligand>
</feature>
<dbReference type="GO" id="GO:0044205">
    <property type="term" value="P:'de novo' UMP biosynthetic process"/>
    <property type="evidence" value="ECO:0007669"/>
    <property type="project" value="UniProtKB-UniRule"/>
</dbReference>
<feature type="binding site" evidence="6">
    <location>
        <position position="301"/>
    </location>
    <ligand>
        <name>Zn(2+)</name>
        <dbReference type="ChEBI" id="CHEBI:29105"/>
        <label>1</label>
    </ligand>
</feature>
<dbReference type="PROSITE" id="PS00482">
    <property type="entry name" value="DIHYDROOROTASE_1"/>
    <property type="match status" value="1"/>
</dbReference>
<dbReference type="PATRIC" id="fig|999415.3.peg.742"/>
<dbReference type="Proteomes" id="UP000011758">
    <property type="component" value="Unassembled WGS sequence"/>
</dbReference>
<keyword evidence="6" id="KW-0862">Zinc</keyword>
<sequence>MLLIKNGRVIDPSLQIDRVMDILVEDGIIKKLGQIKGNYKTIDASGLVVAPGLVDAHVHFRDPGFTYKEDLESGSKAAIAGGFTTVVLMANTSPAVDCLDVYHDIMNRAQNLPLSIHQCANVTLGLKGKELTDMEAFYQAGVCGFTDDGIPIGDPQILLKAFEYSHRFDLPISLHEEDAQLIGSSGVNEGEVSRQLGIKGACKEAEEVLIARDCILAKKTGAKIDIQHLSSGMSVDIIQLMKKLGVNVYCEVTPQHLCLTEKDVLKYGAYAKINPPFRTEEDRLKLIWGLKNDIIDMIVTDHAPHSKEEKERGIDKAPSGMIGLETSLALVITHLVEPGHLTLTKALEKMTINPAKFYKFDCGTLQIGKKADIVIFDPHEKWTVSLNDFKGKSVNSPFIGHELTGRVKYTIHHGNIVYSH</sequence>
<dbReference type="GO" id="GO:0005737">
    <property type="term" value="C:cytoplasm"/>
    <property type="evidence" value="ECO:0007669"/>
    <property type="project" value="TreeGrafter"/>
</dbReference>
<accession>M2P9E5</accession>
<dbReference type="GO" id="GO:0006145">
    <property type="term" value="P:purine nucleobase catabolic process"/>
    <property type="evidence" value="ECO:0007669"/>
    <property type="project" value="TreeGrafter"/>
</dbReference>
<keyword evidence="3 6" id="KW-0479">Metal-binding</keyword>
<dbReference type="InterPro" id="IPR004722">
    <property type="entry name" value="DHOase"/>
</dbReference>
<feature type="binding site" evidence="6">
    <location>
        <begin position="59"/>
        <end position="61"/>
    </location>
    <ligand>
        <name>substrate</name>
    </ligand>
</feature>
<protein>
    <recommendedName>
        <fullName evidence="6">Dihydroorotase</fullName>
        <shortName evidence="6">DHOase</shortName>
        <ecNumber evidence="6">3.5.2.3</ecNumber>
    </recommendedName>
</protein>
<dbReference type="STRING" id="999415.HMPREF9943_00740"/>
<evidence type="ECO:0000256" key="5">
    <source>
        <dbReference type="ARBA" id="ARBA00022975"/>
    </source>
</evidence>
<dbReference type="SUPFAM" id="SSF51338">
    <property type="entry name" value="Composite domain of metallo-dependent hydrolases"/>
    <property type="match status" value="1"/>
</dbReference>
<dbReference type="OrthoDB" id="9765462at2"/>
<keyword evidence="9" id="KW-1185">Reference proteome</keyword>
<name>M2P9E5_9FIRM</name>
<dbReference type="NCBIfam" id="TIGR00857">
    <property type="entry name" value="pyrC_multi"/>
    <property type="match status" value="1"/>
</dbReference>
<evidence type="ECO:0000259" key="7">
    <source>
        <dbReference type="Pfam" id="PF01979"/>
    </source>
</evidence>
<reference evidence="8 9" key="1">
    <citation type="submission" date="2013-02" db="EMBL/GenBank/DDBJ databases">
        <title>The Genome Sequence of Lactobacillus catenaformis F0143.</title>
        <authorList>
            <consortium name="The Broad Institute Genome Sequencing Platform"/>
            <person name="Earl A."/>
            <person name="Ward D."/>
            <person name="Feldgarden M."/>
            <person name="Gevers D."/>
            <person name="Izard J."/>
            <person name="Blanton J.M."/>
            <person name="Mathney J."/>
            <person name="Dewhirst F.E."/>
            <person name="Young S.K."/>
            <person name="Zeng Q."/>
            <person name="Gargeya S."/>
            <person name="Fitzgerald M."/>
            <person name="Haas B."/>
            <person name="Abouelleil A."/>
            <person name="Alvarado L."/>
            <person name="Arachchi H.M."/>
            <person name="Berlin A."/>
            <person name="Chapman S.B."/>
            <person name="Gearin G."/>
            <person name="Goldberg J."/>
            <person name="Griggs A."/>
            <person name="Gujja S."/>
            <person name="Hansen M."/>
            <person name="Heiman D."/>
            <person name="Howarth C."/>
            <person name="Larimer J."/>
            <person name="Lui A."/>
            <person name="MacDonald P.J.P."/>
            <person name="McCowen C."/>
            <person name="Montmayeur A."/>
            <person name="Murphy C."/>
            <person name="Neiman D."/>
            <person name="Pearson M."/>
            <person name="Priest M."/>
            <person name="Roberts A."/>
            <person name="Saif S."/>
            <person name="Shea T."/>
            <person name="Sisk P."/>
            <person name="Stolte C."/>
            <person name="Sykes S."/>
            <person name="Wortman J."/>
            <person name="Nusbaum C."/>
            <person name="Birren B."/>
        </authorList>
    </citation>
    <scope>NUCLEOTIDE SEQUENCE [LARGE SCALE GENOMIC DNA]</scope>
    <source>
        <strain evidence="8 9">OT 569</strain>
    </source>
</reference>
<dbReference type="EMBL" id="AGEJ01000012">
    <property type="protein sequence ID" value="EMD16962.1"/>
    <property type="molecule type" value="Genomic_DNA"/>
</dbReference>
<keyword evidence="4 6" id="KW-0378">Hydrolase</keyword>
<evidence type="ECO:0000256" key="6">
    <source>
        <dbReference type="HAMAP-Rule" id="MF_00220"/>
    </source>
</evidence>
<evidence type="ECO:0000256" key="2">
    <source>
        <dbReference type="ARBA" id="ARBA00010286"/>
    </source>
</evidence>
<dbReference type="Pfam" id="PF01979">
    <property type="entry name" value="Amidohydro_1"/>
    <property type="match status" value="1"/>
</dbReference>
<dbReference type="GO" id="GO:0004151">
    <property type="term" value="F:dihydroorotase activity"/>
    <property type="evidence" value="ECO:0007669"/>
    <property type="project" value="UniProtKB-UniRule"/>
</dbReference>
<proteinExistence type="inferred from homology"/>
<comment type="cofactor">
    <cofactor evidence="6">
        <name>Zn(2+)</name>
        <dbReference type="ChEBI" id="CHEBI:29105"/>
    </cofactor>
    <text evidence="6">Binds 2 Zn(2+) ions per subunit.</text>
</comment>
<comment type="catalytic activity">
    <reaction evidence="6">
        <text>(S)-dihydroorotate + H2O = N-carbamoyl-L-aspartate + H(+)</text>
        <dbReference type="Rhea" id="RHEA:24296"/>
        <dbReference type="ChEBI" id="CHEBI:15377"/>
        <dbReference type="ChEBI" id="CHEBI:15378"/>
        <dbReference type="ChEBI" id="CHEBI:30864"/>
        <dbReference type="ChEBI" id="CHEBI:32814"/>
        <dbReference type="EC" id="3.5.2.3"/>
    </reaction>
</comment>
<dbReference type="UniPathway" id="UPA00070">
    <property type="reaction ID" value="UER00117"/>
</dbReference>
<dbReference type="PANTHER" id="PTHR43668:SF2">
    <property type="entry name" value="ALLANTOINASE"/>
    <property type="match status" value="1"/>
</dbReference>
<dbReference type="InterPro" id="IPR032466">
    <property type="entry name" value="Metal_Hydrolase"/>
</dbReference>
<dbReference type="CDD" id="cd01317">
    <property type="entry name" value="DHOase_IIa"/>
    <property type="match status" value="1"/>
</dbReference>
<dbReference type="eggNOG" id="COG0044">
    <property type="taxonomic scope" value="Bacteria"/>
</dbReference>
<evidence type="ECO:0000256" key="1">
    <source>
        <dbReference type="ARBA" id="ARBA00002368"/>
    </source>
</evidence>
<dbReference type="PROSITE" id="PS00483">
    <property type="entry name" value="DIHYDROOROTASE_2"/>
    <property type="match status" value="1"/>
</dbReference>
<dbReference type="InterPro" id="IPR011059">
    <property type="entry name" value="Metal-dep_hydrolase_composite"/>
</dbReference>
<dbReference type="GO" id="GO:0004038">
    <property type="term" value="F:allantoinase activity"/>
    <property type="evidence" value="ECO:0007669"/>
    <property type="project" value="TreeGrafter"/>
</dbReference>
<dbReference type="Gene3D" id="3.20.20.140">
    <property type="entry name" value="Metal-dependent hydrolases"/>
    <property type="match status" value="1"/>
</dbReference>
<feature type="active site" evidence="6">
    <location>
        <position position="301"/>
    </location>
</feature>
<comment type="pathway">
    <text evidence="6">Pyrimidine metabolism; UMP biosynthesis via de novo pathway; (S)-dihydroorotate from bicarbonate: step 3/3.</text>
</comment>
<evidence type="ECO:0000313" key="9">
    <source>
        <dbReference type="Proteomes" id="UP000011758"/>
    </source>
</evidence>
<feature type="binding site" evidence="6">
    <location>
        <position position="148"/>
    </location>
    <ligand>
        <name>Zn(2+)</name>
        <dbReference type="ChEBI" id="CHEBI:29105"/>
        <label>2</label>
    </ligand>
</feature>
<dbReference type="InterPro" id="IPR002195">
    <property type="entry name" value="Dihydroorotase_CS"/>
</dbReference>
<dbReference type="GO" id="GO:0008270">
    <property type="term" value="F:zinc ion binding"/>
    <property type="evidence" value="ECO:0007669"/>
    <property type="project" value="UniProtKB-UniRule"/>
</dbReference>
<comment type="caution">
    <text evidence="6">Lacks conserved residue(s) required for the propagation of feature annotation.</text>
</comment>
<feature type="binding site" evidence="6">
    <location>
        <position position="148"/>
    </location>
    <ligand>
        <name>Zn(2+)</name>
        <dbReference type="ChEBI" id="CHEBI:29105"/>
        <label>1</label>
    </ligand>
</feature>
<evidence type="ECO:0000256" key="4">
    <source>
        <dbReference type="ARBA" id="ARBA00022801"/>
    </source>
</evidence>
<dbReference type="PANTHER" id="PTHR43668">
    <property type="entry name" value="ALLANTOINASE"/>
    <property type="match status" value="1"/>
</dbReference>
<dbReference type="AlphaFoldDB" id="M2P9E5"/>
<feature type="binding site" evidence="6">
    <location>
        <position position="305"/>
    </location>
    <ligand>
        <name>substrate</name>
    </ligand>
</feature>